<comment type="similarity">
    <text evidence="1">Belongs to the reduced folate carrier (RFC) transporter (TC 2.A.48) family.</text>
</comment>
<dbReference type="SUPFAM" id="SSF53649">
    <property type="entry name" value="Alkaline phosphatase-like"/>
    <property type="match status" value="1"/>
</dbReference>
<dbReference type="EMBL" id="LSRL02000072">
    <property type="protein sequence ID" value="TDG45689.1"/>
    <property type="molecule type" value="Genomic_DNA"/>
</dbReference>
<dbReference type="NCBIfam" id="TIGR00806">
    <property type="entry name" value="rfc"/>
    <property type="match status" value="1"/>
</dbReference>
<evidence type="ECO:0000313" key="3">
    <source>
        <dbReference type="EMBL" id="TDG45689.1"/>
    </source>
</evidence>
<dbReference type="FunFam" id="3.40.720.10:FF:000017">
    <property type="entry name" value="Predicted protein"/>
    <property type="match status" value="1"/>
</dbReference>
<dbReference type="AlphaFoldDB" id="A0A484BAH5"/>
<feature type="transmembrane region" description="Helical" evidence="2">
    <location>
        <begin position="293"/>
        <end position="310"/>
    </location>
</feature>
<keyword evidence="4" id="KW-1185">Reference proteome</keyword>
<dbReference type="GO" id="GO:0005615">
    <property type="term" value="C:extracellular space"/>
    <property type="evidence" value="ECO:0007669"/>
    <property type="project" value="TreeGrafter"/>
</dbReference>
<dbReference type="InterPro" id="IPR017850">
    <property type="entry name" value="Alkaline_phosphatase_core_sf"/>
</dbReference>
<keyword evidence="2" id="KW-1133">Transmembrane helix</keyword>
<proteinExistence type="inferred from homology"/>
<dbReference type="STRING" id="7232.A0A484BAH5"/>
<dbReference type="GO" id="GO:0090482">
    <property type="term" value="F:vitamin transmembrane transporter activity"/>
    <property type="evidence" value="ECO:0007669"/>
    <property type="project" value="InterPro"/>
</dbReference>
<protein>
    <submittedName>
        <fullName evidence="3">Uncharacterized protein</fullName>
    </submittedName>
</protein>
<dbReference type="OrthoDB" id="18814at2759"/>
<dbReference type="PANTHER" id="PTHR10974">
    <property type="entry name" value="FI08016P-RELATED"/>
    <property type="match status" value="1"/>
</dbReference>
<dbReference type="CDD" id="cd16021">
    <property type="entry name" value="ALP_like"/>
    <property type="match status" value="1"/>
</dbReference>
<dbReference type="Pfam" id="PF01770">
    <property type="entry name" value="Folate_carrier"/>
    <property type="match status" value="1"/>
</dbReference>
<dbReference type="Gene3D" id="1.20.1250.20">
    <property type="entry name" value="MFS general substrate transporter like domains"/>
    <property type="match status" value="1"/>
</dbReference>
<dbReference type="PANTHER" id="PTHR10974:SF73">
    <property type="entry name" value="FI21235P1"/>
    <property type="match status" value="1"/>
</dbReference>
<keyword evidence="2" id="KW-0812">Transmembrane</keyword>
<comment type="caution">
    <text evidence="3">The sequence shown here is derived from an EMBL/GenBank/DDBJ whole genome shotgun (WGS) entry which is preliminary data.</text>
</comment>
<feature type="transmembrane region" description="Helical" evidence="2">
    <location>
        <begin position="77"/>
        <end position="98"/>
    </location>
</feature>
<dbReference type="InterPro" id="IPR002666">
    <property type="entry name" value="Folate_carrier"/>
</dbReference>
<keyword evidence="2" id="KW-0472">Membrane</keyword>
<evidence type="ECO:0000256" key="2">
    <source>
        <dbReference type="SAM" id="Phobius"/>
    </source>
</evidence>
<dbReference type="GO" id="GO:0016020">
    <property type="term" value="C:membrane"/>
    <property type="evidence" value="ECO:0007669"/>
    <property type="project" value="InterPro"/>
</dbReference>
<feature type="transmembrane region" description="Helical" evidence="2">
    <location>
        <begin position="165"/>
        <end position="183"/>
    </location>
</feature>
<accession>A0A484BAH5</accession>
<dbReference type="SUPFAM" id="SSF103473">
    <property type="entry name" value="MFS general substrate transporter"/>
    <property type="match status" value="1"/>
</dbReference>
<dbReference type="InterPro" id="IPR036259">
    <property type="entry name" value="MFS_trans_sf"/>
</dbReference>
<gene>
    <name evidence="3" type="ORF">AWZ03_007827</name>
</gene>
<name>A0A484BAH5_DRONA</name>
<feature type="transmembrane region" description="Helical" evidence="2">
    <location>
        <begin position="317"/>
        <end position="336"/>
    </location>
</feature>
<dbReference type="CDD" id="cd06174">
    <property type="entry name" value="MFS"/>
    <property type="match status" value="1"/>
</dbReference>
<reference evidence="3 4" key="1">
    <citation type="journal article" date="2019" name="J. Hered.">
        <title>An Improved Genome Assembly for Drosophila navojoa, the Basal Species in the mojavensis Cluster.</title>
        <authorList>
            <person name="Vanderlinde T."/>
            <person name="Dupim E.G."/>
            <person name="Nazario-Yepiz N.O."/>
            <person name="Carvalho A.B."/>
        </authorList>
    </citation>
    <scope>NUCLEOTIDE SEQUENCE [LARGE SCALE GENOMIC DNA]</scope>
    <source>
        <strain evidence="3">Navoj_Jal97</strain>
        <tissue evidence="3">Whole organism</tissue>
    </source>
</reference>
<dbReference type="Gene3D" id="3.40.720.10">
    <property type="entry name" value="Alkaline Phosphatase, subunit A"/>
    <property type="match status" value="1"/>
</dbReference>
<organism evidence="3 4">
    <name type="scientific">Drosophila navojoa</name>
    <name type="common">Fruit fly</name>
    <dbReference type="NCBI Taxonomy" id="7232"/>
    <lineage>
        <taxon>Eukaryota</taxon>
        <taxon>Metazoa</taxon>
        <taxon>Ecdysozoa</taxon>
        <taxon>Arthropoda</taxon>
        <taxon>Hexapoda</taxon>
        <taxon>Insecta</taxon>
        <taxon>Pterygota</taxon>
        <taxon>Neoptera</taxon>
        <taxon>Endopterygota</taxon>
        <taxon>Diptera</taxon>
        <taxon>Brachycera</taxon>
        <taxon>Muscomorpha</taxon>
        <taxon>Ephydroidea</taxon>
        <taxon>Drosophilidae</taxon>
        <taxon>Drosophila</taxon>
    </lineage>
</organism>
<feature type="transmembrane region" description="Helical" evidence="2">
    <location>
        <begin position="342"/>
        <end position="363"/>
    </location>
</feature>
<feature type="transmembrane region" description="Helical" evidence="2">
    <location>
        <begin position="141"/>
        <end position="159"/>
    </location>
</feature>
<feature type="transmembrane region" description="Helical" evidence="2">
    <location>
        <begin position="47"/>
        <end position="70"/>
    </location>
</feature>
<dbReference type="InterPro" id="IPR004245">
    <property type="entry name" value="DUF229"/>
</dbReference>
<evidence type="ECO:0000256" key="1">
    <source>
        <dbReference type="ARBA" id="ARBA00005773"/>
    </source>
</evidence>
<evidence type="ECO:0000313" key="4">
    <source>
        <dbReference type="Proteomes" id="UP000295192"/>
    </source>
</evidence>
<dbReference type="Proteomes" id="UP000295192">
    <property type="component" value="Unassembled WGS sequence"/>
</dbReference>
<sequence>MEHSWLRISGVLCVFGFLRELRPSEPYHSEILLGEWYNVTQDQVNRSVYPIGTYSYLALLIVVFLVTDFLRYKPMIIANALTGIIIWTVLLTTSTLFGLQISEVFYGFYQATEVAYYSYIYAKVDKKYYPRVTSHTRAAMFVGKLVAGLLAQLLIGFDWMNYQQLMYISVGSQVFALLWTVLLPKVEQSLYFHQQVAVSGPVDKEADAPEQLKDISNEHFNELSVAQKDRAQPLQLLWAHFHIAYTNVMVLQWSLWYAVSLAGSLQVATYMQVLWKSYENEPKIVWNGGVDAALTALAALFSLMAGYLHAGRLKTRASLLSVAVLAILEGGCILLASWTSNIYLSYLGYVLFGGIFGFIITVTSAELAKSLVEDSFALIFGINTLIALQIIERSIRSVMNQGECRQPHLPLDNPDIMKFYKPVDKINCGTSPDWVMCEKSICFVKPEITAVHGDITCSYTDIIRKSDYTARFGRTNRIKEPYVLQNSDFVRVACHASSGEKWFGMAFGIRDTVQRPVVPNVAVLPAEIVIANSQQQPQLQEVPTSPFYNVLMFGFDSLSRNAFIRKLPRTYAYLTQQLGAIVLQGYNIVGDGTPQALVPLLTGYTELELPETRKRISSAGSVDAYPMIWQDFRRLGYMTSFNEDLPYVGTFTYRMNGFDSQPVDHYLRTYYMQASNMLSGSAPNCIGAQPDHLVMLDYTKNFMLKYRDSPRFVFSFHGGLSHDSINLIGAADDDVHDWLVTLKEKSLLDDTILIFMADHGNRFAEVRATLQGKQEERLPFFSFTFPESFKKRFPQEYNNFLANEHRLVTPFDVHATLKHLIQMQSVGLNDQTPDTSYDVFSNDIHTETSQTIHISEQARGRSISLFERIPSNRSCADAYIEPHWCACLNWQPLELNDSRYEGIILKAANSIVETINAATLERRQFCAPLQLLKVNWALRLLPHKELLQFKTNSDKDGFLADMTGHTTVHEVFYQLQLVTQPGQALYEASVAYNLHTFECTAKLSDISRVNKYGSQARCIYERDPELRKFCYCRD</sequence>
<dbReference type="Pfam" id="PF02995">
    <property type="entry name" value="DUF229"/>
    <property type="match status" value="1"/>
</dbReference>